<dbReference type="EMBL" id="ML993591">
    <property type="protein sequence ID" value="KAF2168104.1"/>
    <property type="molecule type" value="Genomic_DNA"/>
</dbReference>
<dbReference type="PANTHER" id="PTHR42060">
    <property type="entry name" value="NHL REPEAT-CONTAINING PROTEIN-RELATED"/>
    <property type="match status" value="1"/>
</dbReference>
<dbReference type="OrthoDB" id="9977941at2759"/>
<name>A0A6A6CLP2_ZASCE</name>
<dbReference type="RefSeq" id="XP_033668993.1">
    <property type="nucleotide sequence ID" value="XM_033805910.1"/>
</dbReference>
<dbReference type="SUPFAM" id="SSF63829">
    <property type="entry name" value="Calcium-dependent phosphotriesterase"/>
    <property type="match status" value="1"/>
</dbReference>
<evidence type="ECO:0000313" key="2">
    <source>
        <dbReference type="EMBL" id="KAF2168104.1"/>
    </source>
</evidence>
<reference evidence="2" key="1">
    <citation type="journal article" date="2020" name="Stud. Mycol.">
        <title>101 Dothideomycetes genomes: a test case for predicting lifestyles and emergence of pathogens.</title>
        <authorList>
            <person name="Haridas S."/>
            <person name="Albert R."/>
            <person name="Binder M."/>
            <person name="Bloem J."/>
            <person name="Labutti K."/>
            <person name="Salamov A."/>
            <person name="Andreopoulos B."/>
            <person name="Baker S."/>
            <person name="Barry K."/>
            <person name="Bills G."/>
            <person name="Bluhm B."/>
            <person name="Cannon C."/>
            <person name="Castanera R."/>
            <person name="Culley D."/>
            <person name="Daum C."/>
            <person name="Ezra D."/>
            <person name="Gonzalez J."/>
            <person name="Henrissat B."/>
            <person name="Kuo A."/>
            <person name="Liang C."/>
            <person name="Lipzen A."/>
            <person name="Lutzoni F."/>
            <person name="Magnuson J."/>
            <person name="Mondo S."/>
            <person name="Nolan M."/>
            <person name="Ohm R."/>
            <person name="Pangilinan J."/>
            <person name="Park H.-J."/>
            <person name="Ramirez L."/>
            <person name="Alfaro M."/>
            <person name="Sun H."/>
            <person name="Tritt A."/>
            <person name="Yoshinaga Y."/>
            <person name="Zwiers L.-H."/>
            <person name="Turgeon B."/>
            <person name="Goodwin S."/>
            <person name="Spatafora J."/>
            <person name="Crous P."/>
            <person name="Grigoriev I."/>
        </authorList>
    </citation>
    <scope>NUCLEOTIDE SEQUENCE</scope>
    <source>
        <strain evidence="2">ATCC 36951</strain>
    </source>
</reference>
<evidence type="ECO:0000313" key="3">
    <source>
        <dbReference type="Proteomes" id="UP000799537"/>
    </source>
</evidence>
<sequence length="401" mass="42935">MASYTLEKVMIPRSSFFLWWYLCSLSFPQDAYCNPPPSSLTASNTGSPIRTIYQWPNNTAVENLAIRSNGMILATILNSPEVWQVDPVRETATLLYRFPAAASALGIAEVEHDAFAVAVGNFTLSDLSEGLGSWAIWTVDFNGRRGNDHVSWSAWGRWRNKRNDRGRRPSSQPHIQRVAPIPSVFSINGVTSITNSSLILLAVTDASNARVGSFDIATGTYSTAISSASFPNQGGADINGLATSYENNQLTLYATFNGGEPVFGRIPIHKNGTAAAAFEVLLDKPAWPTNADAPQGADGITLGRSGTVWLATNSGNQVVRASTVDSPSDAVVLAGGPNDTLIAGPTALQFGRTRWDEDVLYLSLTGGFAYPGATGVVGGRVVALDTSRLEQPFEDQWIDGT</sequence>
<dbReference type="InterPro" id="IPR052998">
    <property type="entry name" value="Hetero-Diels-Alderase-like"/>
</dbReference>
<evidence type="ECO:0000256" key="1">
    <source>
        <dbReference type="SAM" id="SignalP"/>
    </source>
</evidence>
<feature type="signal peptide" evidence="1">
    <location>
        <begin position="1"/>
        <end position="33"/>
    </location>
</feature>
<gene>
    <name evidence="2" type="ORF">M409DRAFT_21550</name>
</gene>
<protein>
    <recommendedName>
        <fullName evidence="4">SMP-30/Gluconolactonase/LRE-like region domain-containing protein</fullName>
    </recommendedName>
</protein>
<keyword evidence="1" id="KW-0732">Signal</keyword>
<dbReference type="PANTHER" id="PTHR42060:SF1">
    <property type="entry name" value="NHL REPEAT-CONTAINING PROTEIN"/>
    <property type="match status" value="1"/>
</dbReference>
<organism evidence="2 3">
    <name type="scientific">Zasmidium cellare ATCC 36951</name>
    <dbReference type="NCBI Taxonomy" id="1080233"/>
    <lineage>
        <taxon>Eukaryota</taxon>
        <taxon>Fungi</taxon>
        <taxon>Dikarya</taxon>
        <taxon>Ascomycota</taxon>
        <taxon>Pezizomycotina</taxon>
        <taxon>Dothideomycetes</taxon>
        <taxon>Dothideomycetidae</taxon>
        <taxon>Mycosphaerellales</taxon>
        <taxon>Mycosphaerellaceae</taxon>
        <taxon>Zasmidium</taxon>
    </lineage>
</organism>
<keyword evidence="3" id="KW-1185">Reference proteome</keyword>
<dbReference type="Gene3D" id="2.120.10.30">
    <property type="entry name" value="TolB, C-terminal domain"/>
    <property type="match status" value="1"/>
</dbReference>
<proteinExistence type="predicted"/>
<accession>A0A6A6CLP2</accession>
<dbReference type="AlphaFoldDB" id="A0A6A6CLP2"/>
<dbReference type="Proteomes" id="UP000799537">
    <property type="component" value="Unassembled WGS sequence"/>
</dbReference>
<evidence type="ECO:0008006" key="4">
    <source>
        <dbReference type="Google" id="ProtNLM"/>
    </source>
</evidence>
<feature type="chain" id="PRO_5025473068" description="SMP-30/Gluconolactonase/LRE-like region domain-containing protein" evidence="1">
    <location>
        <begin position="34"/>
        <end position="401"/>
    </location>
</feature>
<dbReference type="GeneID" id="54559182"/>
<dbReference type="InterPro" id="IPR011042">
    <property type="entry name" value="6-blade_b-propeller_TolB-like"/>
</dbReference>